<protein>
    <submittedName>
        <fullName evidence="1">Uncharacterized protein</fullName>
    </submittedName>
</protein>
<comment type="caution">
    <text evidence="1">The sequence shown here is derived from an EMBL/GenBank/DDBJ whole genome shotgun (WGS) entry which is preliminary data.</text>
</comment>
<keyword evidence="2" id="KW-1185">Reference proteome</keyword>
<gene>
    <name evidence="1" type="ORF">EV182_003989</name>
</gene>
<evidence type="ECO:0000313" key="1">
    <source>
        <dbReference type="EMBL" id="KAJ1674088.1"/>
    </source>
</evidence>
<dbReference type="Proteomes" id="UP001145114">
    <property type="component" value="Unassembled WGS sequence"/>
</dbReference>
<dbReference type="EMBL" id="JAMZIH010006279">
    <property type="protein sequence ID" value="KAJ1674088.1"/>
    <property type="molecule type" value="Genomic_DNA"/>
</dbReference>
<name>A0ACC1HED7_9FUNG</name>
<organism evidence="1 2">
    <name type="scientific">Spiromyces aspiralis</name>
    <dbReference type="NCBI Taxonomy" id="68401"/>
    <lineage>
        <taxon>Eukaryota</taxon>
        <taxon>Fungi</taxon>
        <taxon>Fungi incertae sedis</taxon>
        <taxon>Zoopagomycota</taxon>
        <taxon>Kickxellomycotina</taxon>
        <taxon>Kickxellomycetes</taxon>
        <taxon>Kickxellales</taxon>
        <taxon>Kickxellaceae</taxon>
        <taxon>Spiromyces</taxon>
    </lineage>
</organism>
<evidence type="ECO:0000313" key="2">
    <source>
        <dbReference type="Proteomes" id="UP001145114"/>
    </source>
</evidence>
<accession>A0ACC1HED7</accession>
<sequence length="434" mass="46732">MFRKKSRAVPSSSSSRSLEHPVLDAREYRPCNNGDGVSAANDASSDTFNIPLGSSKESKSATTTASIERDFDSPTPQSKVLESPSKPLDNFGTDPKNYPEGGYGWVVVACCFMLEAFTEGPMAAFGVYQEHYMNHMFKGQVSNSTISFIGSLAPASMSLCGLFGGKLCERFGFKVVPIVGVVIITLGYLLASFSTKPWHLFLTQGLMTGIGASLAFLPSVSTPSQWFYKRRGLATGFVVTGVGAGGMLWSLLTRFMITRVGAQWSLRITAIMEFVVGIACVLLIKTRFADGRPQVLEWNTFRDPRLWGILGFFALASLSALIPLYYLPGYATSHGLSSSTGALLVSIGNLSSTLGRLITSVISDYVGSANIAMLGPFASSLAILCIWTVAAKPFSMMLFAICYGFGYGTIYTQTPVVISRLFGKLQAVARLLPP</sequence>
<reference evidence="1" key="1">
    <citation type="submission" date="2022-06" db="EMBL/GenBank/DDBJ databases">
        <title>Phylogenomic reconstructions and comparative analyses of Kickxellomycotina fungi.</title>
        <authorList>
            <person name="Reynolds N.K."/>
            <person name="Stajich J.E."/>
            <person name="Barry K."/>
            <person name="Grigoriev I.V."/>
            <person name="Crous P."/>
            <person name="Smith M.E."/>
        </authorList>
    </citation>
    <scope>NUCLEOTIDE SEQUENCE</scope>
    <source>
        <strain evidence="1">RSA 2271</strain>
    </source>
</reference>
<proteinExistence type="predicted"/>